<dbReference type="STRING" id="3821.A0A151R710"/>
<feature type="compositionally biased region" description="Acidic residues" evidence="1">
    <location>
        <begin position="415"/>
        <end position="433"/>
    </location>
</feature>
<dbReference type="InterPro" id="IPR021099">
    <property type="entry name" value="PORR_domain"/>
</dbReference>
<dbReference type="PANTHER" id="PTHR31476">
    <property type="entry name" value="PROTEIN WHAT'S THIS FACTOR 1 HOMOLOG, CHLOROPLASTIC"/>
    <property type="match status" value="1"/>
</dbReference>
<dbReference type="Gramene" id="C.cajan_34034.t">
    <property type="protein sequence ID" value="C.cajan_34034.t.cds1"/>
    <property type="gene ID" value="C.cajan_34034"/>
</dbReference>
<dbReference type="InterPro" id="IPR045040">
    <property type="entry name" value="PORR_fam"/>
</dbReference>
<feature type="domain" description="PORR" evidence="2">
    <location>
        <begin position="34"/>
        <end position="370"/>
    </location>
</feature>
<dbReference type="GO" id="GO:0003723">
    <property type="term" value="F:RNA binding"/>
    <property type="evidence" value="ECO:0007669"/>
    <property type="project" value="InterPro"/>
</dbReference>
<dbReference type="OMA" id="QEPEMVI"/>
<dbReference type="Proteomes" id="UP000075243">
    <property type="component" value="Unassembled WGS sequence"/>
</dbReference>
<dbReference type="EMBL" id="KQ484014">
    <property type="protein sequence ID" value="KYP38289.1"/>
    <property type="molecule type" value="Genomic_DNA"/>
</dbReference>
<evidence type="ECO:0000313" key="3">
    <source>
        <dbReference type="EMBL" id="KYP38289.1"/>
    </source>
</evidence>
<dbReference type="AlphaFoldDB" id="A0A151R710"/>
<reference evidence="3" key="1">
    <citation type="journal article" date="2012" name="Nat. Biotechnol.">
        <title>Draft genome sequence of pigeonpea (Cajanus cajan), an orphan legume crop of resource-poor farmers.</title>
        <authorList>
            <person name="Varshney R.K."/>
            <person name="Chen W."/>
            <person name="Li Y."/>
            <person name="Bharti A.K."/>
            <person name="Saxena R.K."/>
            <person name="Schlueter J.A."/>
            <person name="Donoghue M.T."/>
            <person name="Azam S."/>
            <person name="Fan G."/>
            <person name="Whaley A.M."/>
            <person name="Farmer A.D."/>
            <person name="Sheridan J."/>
            <person name="Iwata A."/>
            <person name="Tuteja R."/>
            <person name="Penmetsa R.V."/>
            <person name="Wu W."/>
            <person name="Upadhyaya H.D."/>
            <person name="Yang S.P."/>
            <person name="Shah T."/>
            <person name="Saxena K.B."/>
            <person name="Michael T."/>
            <person name="McCombie W.R."/>
            <person name="Yang B."/>
            <person name="Zhang G."/>
            <person name="Yang H."/>
            <person name="Wang J."/>
            <person name="Spillane C."/>
            <person name="Cook D.R."/>
            <person name="May G.D."/>
            <person name="Xu X."/>
            <person name="Jackson S.A."/>
        </authorList>
    </citation>
    <scope>NUCLEOTIDE SEQUENCE [LARGE SCALE GENOMIC DNA]</scope>
</reference>
<feature type="region of interest" description="Disordered" evidence="1">
    <location>
        <begin position="414"/>
        <end position="433"/>
    </location>
</feature>
<sequence>MSDNRWLGLKRVGQSYHVRWMTTSKRVQDRSKKKRVHDLEVATEKWKISSKIIFLMELLKQEPEMVIPVRSLEQHRRQINLPKPHPISDFLRKTPNLFELHKDHKGVLWCGMTHKAENLMEEQQRVIEDHADKAAEHVTRFLMMSVEKKLPLEKIAHFRRDFGLPLDFRARWVHGYPHLFRVVKSFDGVEFLELVSWNPEWAITELEKKVVRGVTEETEKTANDNINSPGVLSLPFPLKFPANYKRVYRYYREKIQNFQEMPYLSPYADARGLKAGSLEFDKRAVAVMHELLSFTVEKRLVTDHLTHFRWELVMPQKLMRLLLKHCGIFYVSERGKRFSVFLTEAYEGSELIEKCPLVLWKEKLLGLVGYRGRKKKFETCSDGSDEEGHAGLVLDQGDSDVEDLHVQFEPRGTLDYEDPLLGDDSEMDVGEIN</sequence>
<dbReference type="Pfam" id="PF11955">
    <property type="entry name" value="PORR"/>
    <property type="match status" value="1"/>
</dbReference>
<organism evidence="3 4">
    <name type="scientific">Cajanus cajan</name>
    <name type="common">Pigeon pea</name>
    <name type="synonym">Cajanus indicus</name>
    <dbReference type="NCBI Taxonomy" id="3821"/>
    <lineage>
        <taxon>Eukaryota</taxon>
        <taxon>Viridiplantae</taxon>
        <taxon>Streptophyta</taxon>
        <taxon>Embryophyta</taxon>
        <taxon>Tracheophyta</taxon>
        <taxon>Spermatophyta</taxon>
        <taxon>Magnoliopsida</taxon>
        <taxon>eudicotyledons</taxon>
        <taxon>Gunneridae</taxon>
        <taxon>Pentapetalae</taxon>
        <taxon>rosids</taxon>
        <taxon>fabids</taxon>
        <taxon>Fabales</taxon>
        <taxon>Fabaceae</taxon>
        <taxon>Papilionoideae</taxon>
        <taxon>50 kb inversion clade</taxon>
        <taxon>NPAAA clade</taxon>
        <taxon>indigoferoid/millettioid clade</taxon>
        <taxon>Phaseoleae</taxon>
        <taxon>Cajanus</taxon>
    </lineage>
</organism>
<gene>
    <name evidence="3" type="ORF">KK1_040451</name>
</gene>
<evidence type="ECO:0000259" key="2">
    <source>
        <dbReference type="Pfam" id="PF11955"/>
    </source>
</evidence>
<keyword evidence="4" id="KW-1185">Reference proteome</keyword>
<name>A0A151R710_CAJCA</name>
<evidence type="ECO:0000256" key="1">
    <source>
        <dbReference type="SAM" id="MobiDB-lite"/>
    </source>
</evidence>
<proteinExistence type="predicted"/>
<evidence type="ECO:0000313" key="4">
    <source>
        <dbReference type="Proteomes" id="UP000075243"/>
    </source>
</evidence>
<protein>
    <recommendedName>
        <fullName evidence="2">PORR domain-containing protein</fullName>
    </recommendedName>
</protein>
<accession>A0A151R710</accession>
<dbReference type="PANTHER" id="PTHR31476:SF8">
    <property type="entry name" value="EXPRESSED PROTEIN"/>
    <property type="match status" value="1"/>
</dbReference>
<dbReference type="OrthoDB" id="1929112at2759"/>